<dbReference type="Proteomes" id="UP000887577">
    <property type="component" value="Unplaced"/>
</dbReference>
<feature type="transmembrane region" description="Helical" evidence="1">
    <location>
        <begin position="36"/>
        <end position="59"/>
    </location>
</feature>
<organism evidence="2 3">
    <name type="scientific">Panagrolaimus superbus</name>
    <dbReference type="NCBI Taxonomy" id="310955"/>
    <lineage>
        <taxon>Eukaryota</taxon>
        <taxon>Metazoa</taxon>
        <taxon>Ecdysozoa</taxon>
        <taxon>Nematoda</taxon>
        <taxon>Chromadorea</taxon>
        <taxon>Rhabditida</taxon>
        <taxon>Tylenchina</taxon>
        <taxon>Panagrolaimomorpha</taxon>
        <taxon>Panagrolaimoidea</taxon>
        <taxon>Panagrolaimidae</taxon>
        <taxon>Panagrolaimus</taxon>
    </lineage>
</organism>
<sequence>MAEEVTTPISKEDFFIVDDPLAECRHNPAAFTTLEIFLMIFFQLFLFLLYFFGITYLWMLKVRAKAQYFLNALPNRKILRYMKKEQKAPFELQ</sequence>
<keyword evidence="1" id="KW-0812">Transmembrane</keyword>
<evidence type="ECO:0000313" key="2">
    <source>
        <dbReference type="Proteomes" id="UP000887577"/>
    </source>
</evidence>
<keyword evidence="2" id="KW-1185">Reference proteome</keyword>
<dbReference type="WBParaSite" id="PSU_v2.g11025.t1">
    <property type="protein sequence ID" value="PSU_v2.g11025.t1"/>
    <property type="gene ID" value="PSU_v2.g11025"/>
</dbReference>
<accession>A0A914XUV2</accession>
<reference evidence="3" key="1">
    <citation type="submission" date="2022-11" db="UniProtKB">
        <authorList>
            <consortium name="WormBaseParasite"/>
        </authorList>
    </citation>
    <scope>IDENTIFICATION</scope>
</reference>
<dbReference type="AlphaFoldDB" id="A0A914XUV2"/>
<keyword evidence="1" id="KW-0472">Membrane</keyword>
<protein>
    <submittedName>
        <fullName evidence="3">Uncharacterized protein</fullName>
    </submittedName>
</protein>
<evidence type="ECO:0000256" key="1">
    <source>
        <dbReference type="SAM" id="Phobius"/>
    </source>
</evidence>
<keyword evidence="1" id="KW-1133">Transmembrane helix</keyword>
<name>A0A914XUV2_9BILA</name>
<proteinExistence type="predicted"/>
<evidence type="ECO:0000313" key="3">
    <source>
        <dbReference type="WBParaSite" id="PSU_v2.g11025.t1"/>
    </source>
</evidence>